<keyword evidence="4" id="KW-1185">Reference proteome</keyword>
<dbReference type="eggNOG" id="COG2369">
    <property type="taxonomic scope" value="Bacteria"/>
</dbReference>
<accession>A0A1W6SQV6</accession>
<sequence>MAVDDNSAAASAKLPFAEQITFFRAKLNLPTKRWNDILKAAHDRAFIVAGAQKADLLQELRQIVDSAIAEGKTLQWFRDSFDAIVGKHGWSYTGPRDWRTRVIYTTNMSTSYAAGRQQQLQRFEYWRYKHNDSVQHPRPLHVSWDGLILPKDDPWWQTHYPPNGWGCRCRAVAVTPAEARRAGKMEAPDDGTYTKTDHNGVTHTIPKGIDYGWDYAPGAPGNKWDPDYNRYSPELAEQLRKHVEGGG</sequence>
<dbReference type="AlphaFoldDB" id="A0A1W6SQV6"/>
<dbReference type="Pfam" id="PF04233">
    <property type="entry name" value="Phage_Mu_F"/>
    <property type="match status" value="1"/>
</dbReference>
<protein>
    <recommendedName>
        <fullName evidence="2">Phage head morphogenesis domain-containing protein</fullName>
    </recommendedName>
</protein>
<evidence type="ECO:0000256" key="1">
    <source>
        <dbReference type="SAM" id="MobiDB-lite"/>
    </source>
</evidence>
<feature type="domain" description="Phage head morphogenesis" evidence="2">
    <location>
        <begin position="61"/>
        <end position="171"/>
    </location>
</feature>
<evidence type="ECO:0000259" key="2">
    <source>
        <dbReference type="Pfam" id="PF04233"/>
    </source>
</evidence>
<evidence type="ECO:0000313" key="3">
    <source>
        <dbReference type="EMBL" id="ARO88171.1"/>
    </source>
</evidence>
<dbReference type="OrthoDB" id="9813502at2"/>
<evidence type="ECO:0000313" key="4">
    <source>
        <dbReference type="Proteomes" id="UP000012179"/>
    </source>
</evidence>
<dbReference type="Proteomes" id="UP000012179">
    <property type="component" value="Chromosome"/>
</dbReference>
<dbReference type="InterPro" id="IPR006528">
    <property type="entry name" value="Phage_head_morphogenesis_dom"/>
</dbReference>
<name>A0A1W6SQV6_9PROT</name>
<feature type="region of interest" description="Disordered" evidence="1">
    <location>
        <begin position="180"/>
        <end position="201"/>
    </location>
</feature>
<dbReference type="KEGG" id="nlc:EBAPG3_010495"/>
<dbReference type="EMBL" id="CP021106">
    <property type="protein sequence ID" value="ARO88171.1"/>
    <property type="molecule type" value="Genomic_DNA"/>
</dbReference>
<gene>
    <name evidence="3" type="ORF">EBAPG3_010495</name>
</gene>
<reference evidence="3 4" key="1">
    <citation type="journal article" date="2015" name="Int. J. Syst. Evol. Microbiol.">
        <title>Nitrosospira lacus sp. nov., a psychrotolerant, ammonia-oxidizing bacterium from sandy lake sediment.</title>
        <authorList>
            <person name="Urakawa H."/>
            <person name="Garcia J.C."/>
            <person name="Nielsen J.L."/>
            <person name="Le V.Q."/>
            <person name="Kozlowski J.A."/>
            <person name="Stein L.Y."/>
            <person name="Lim C.K."/>
            <person name="Pommerening-Roser A."/>
            <person name="Martens-Habbena W."/>
            <person name="Stahl D.A."/>
            <person name="Klotz M.G."/>
        </authorList>
    </citation>
    <scope>NUCLEOTIDE SEQUENCE [LARGE SCALE GENOMIC DNA]</scope>
    <source>
        <strain evidence="3 4">APG3</strain>
    </source>
</reference>
<dbReference type="RefSeq" id="WP_004177683.1">
    <property type="nucleotide sequence ID" value="NZ_CP021106.3"/>
</dbReference>
<proteinExistence type="predicted"/>
<organism evidence="3 4">
    <name type="scientific">Nitrosospira lacus</name>
    <dbReference type="NCBI Taxonomy" id="1288494"/>
    <lineage>
        <taxon>Bacteria</taxon>
        <taxon>Pseudomonadati</taxon>
        <taxon>Pseudomonadota</taxon>
        <taxon>Betaproteobacteria</taxon>
        <taxon>Nitrosomonadales</taxon>
        <taxon>Nitrosomonadaceae</taxon>
        <taxon>Nitrosospira</taxon>
    </lineage>
</organism>